<reference evidence="1 2" key="1">
    <citation type="journal article" date="2016" name="Nat. Commun.">
        <title>Thousands of microbial genomes shed light on interconnected biogeochemical processes in an aquifer system.</title>
        <authorList>
            <person name="Anantharaman K."/>
            <person name="Brown C.T."/>
            <person name="Hug L.A."/>
            <person name="Sharon I."/>
            <person name="Castelle C.J."/>
            <person name="Probst A.J."/>
            <person name="Thomas B.C."/>
            <person name="Singh A."/>
            <person name="Wilkins M.J."/>
            <person name="Karaoz U."/>
            <person name="Brodie E.L."/>
            <person name="Williams K.H."/>
            <person name="Hubbard S.S."/>
            <person name="Banfield J.F."/>
        </authorList>
    </citation>
    <scope>NUCLEOTIDE SEQUENCE [LARGE SCALE GENOMIC DNA]</scope>
</reference>
<organism evidence="1 2">
    <name type="scientific">Candidatus Giovannonibacteria bacterium RIFCSPLOWO2_01_FULL_45_34</name>
    <dbReference type="NCBI Taxonomy" id="1798351"/>
    <lineage>
        <taxon>Bacteria</taxon>
        <taxon>Candidatus Giovannoniibacteriota</taxon>
    </lineage>
</organism>
<evidence type="ECO:0000313" key="2">
    <source>
        <dbReference type="Proteomes" id="UP000178114"/>
    </source>
</evidence>
<comment type="caution">
    <text evidence="1">The sequence shown here is derived from an EMBL/GenBank/DDBJ whole genome shotgun (WGS) entry which is preliminary data.</text>
</comment>
<proteinExistence type="predicted"/>
<dbReference type="AlphaFoldDB" id="A0A1F5X1N1"/>
<protein>
    <submittedName>
        <fullName evidence="1">Uncharacterized protein</fullName>
    </submittedName>
</protein>
<dbReference type="EMBL" id="MFID01000005">
    <property type="protein sequence ID" value="OGF81805.1"/>
    <property type="molecule type" value="Genomic_DNA"/>
</dbReference>
<accession>A0A1F5X1N1</accession>
<name>A0A1F5X1N1_9BACT</name>
<evidence type="ECO:0000313" key="1">
    <source>
        <dbReference type="EMBL" id="OGF81805.1"/>
    </source>
</evidence>
<dbReference type="Proteomes" id="UP000178114">
    <property type="component" value="Unassembled WGS sequence"/>
</dbReference>
<dbReference type="STRING" id="1798351.A2930_01420"/>
<gene>
    <name evidence="1" type="ORF">A2930_01420</name>
</gene>
<sequence>MKKIFIVFAILLVSVILVRAEGIDFPVSELGNCADKAACKAYCDETANMDACIKFAQSRGLMNKSEAEQARNYHARIASNEGPGGCGGLKECREFCSKTANLETCIAFAKEQGIKDGNVDEGEKILKFLKAGGSLPGGCDSKDNCRDYCGDFAHAEECAAFNKKAGIILPDNEVFIEAVKNGGPGGCRNKNECENYCGDAAHRQECLDFAVRAGILSDSEANNIKISGATGPGGCTSDASCKMYCDYPAHRDECYKFAEEHGYLTEAETNTTKNGIVSIRAGLEQAPAEVRACLKSTLGENIIGQIQSGNLVPGPGIGVQIKNCFEKFGKNGRPAEILKSAPSAVNTCLANKLGADFNNLKAGTSQVTPEMADMVRICFQQNDIQKIGAPATSGTLNSPPPVQPSDALRNFLKTAPPGILPCIKTVLGADLDKILAGENVPVDTAKLKVCFEQFRPAPPNPVVTPVPTRIPLNINLSQFPPEIMLCIKMKIGADVNAFIAQPDAGLKFEIIAKECSLMPTPLPPPTSTNTEPPPIYIVPTPTPTTTSTFEGTVCIQVLTPAKDPVTGACKVFATPCNVPYGWVRVDRCEATNTFDGTTVPSSTTISPTSYASPAYSVAQVFTPILSIFGLLLK</sequence>